<comment type="catalytic activity">
    <reaction evidence="5">
        <text>3'-dephospho-CoA + ATP = ADP + CoA + H(+)</text>
        <dbReference type="Rhea" id="RHEA:18245"/>
        <dbReference type="ChEBI" id="CHEBI:15378"/>
        <dbReference type="ChEBI" id="CHEBI:30616"/>
        <dbReference type="ChEBI" id="CHEBI:57287"/>
        <dbReference type="ChEBI" id="CHEBI:57328"/>
        <dbReference type="ChEBI" id="CHEBI:456216"/>
        <dbReference type="EC" id="2.7.1.24"/>
    </reaction>
</comment>
<dbReference type="GO" id="GO:0005737">
    <property type="term" value="C:cytoplasm"/>
    <property type="evidence" value="ECO:0007669"/>
    <property type="project" value="UniProtKB-SubCell"/>
</dbReference>
<reference evidence="7" key="1">
    <citation type="journal article" date="2014" name="Int. J. Syst. Evol. Microbiol.">
        <title>Complete genome of a new Firmicutes species belonging to the dominant human colonic microbiota ('Ruminococcus bicirculans') reveals two chromosomes and a selective capacity to utilize plant glucans.</title>
        <authorList>
            <consortium name="NISC Comparative Sequencing Program"/>
            <person name="Wegmann U."/>
            <person name="Louis P."/>
            <person name="Goesmann A."/>
            <person name="Henrissat B."/>
            <person name="Duncan S.H."/>
            <person name="Flint H.J."/>
        </authorList>
    </citation>
    <scope>NUCLEOTIDE SEQUENCE</scope>
    <source>
        <strain evidence="7">KCTC 62575</strain>
    </source>
</reference>
<dbReference type="PANTHER" id="PTHR10695:SF46">
    <property type="entry name" value="BIFUNCTIONAL COENZYME A SYNTHASE-RELATED"/>
    <property type="match status" value="1"/>
</dbReference>
<dbReference type="EMBL" id="PYIX02000005">
    <property type="protein sequence ID" value="RFC84679.1"/>
    <property type="molecule type" value="Genomic_DNA"/>
</dbReference>
<reference evidence="10" key="3">
    <citation type="journal article" date="2019" name="Int. J. Syst. Evol. Microbiol.">
        <title>The Global Catalogue of Microorganisms (GCM) 10K type strain sequencing project: providing services to taxonomists for standard genome sequencing and annotation.</title>
        <authorList>
            <consortium name="The Broad Institute Genomics Platform"/>
            <consortium name="The Broad Institute Genome Sequencing Center for Infectious Disease"/>
            <person name="Wu L."/>
            <person name="Ma J."/>
        </authorList>
    </citation>
    <scope>NUCLEOTIDE SEQUENCE [LARGE SCALE GENOMIC DNA]</scope>
    <source>
        <strain evidence="10">KCTC 62575</strain>
    </source>
</reference>
<evidence type="ECO:0000256" key="5">
    <source>
        <dbReference type="HAMAP-Rule" id="MF_00376"/>
    </source>
</evidence>
<keyword evidence="10" id="KW-1185">Reference proteome</keyword>
<feature type="binding site" evidence="5">
    <location>
        <begin position="12"/>
        <end position="17"/>
    </location>
    <ligand>
        <name>ATP</name>
        <dbReference type="ChEBI" id="CHEBI:30616"/>
    </ligand>
</feature>
<dbReference type="CDD" id="cd02022">
    <property type="entry name" value="DPCK"/>
    <property type="match status" value="1"/>
</dbReference>
<comment type="pathway">
    <text evidence="5">Cofactor biosynthesis; coenzyme A biosynthesis; CoA from (R)-pantothenate: step 5/5.</text>
</comment>
<dbReference type="InterPro" id="IPR027417">
    <property type="entry name" value="P-loop_NTPase"/>
</dbReference>
<proteinExistence type="inferred from homology"/>
<dbReference type="GO" id="GO:0005524">
    <property type="term" value="F:ATP binding"/>
    <property type="evidence" value="ECO:0007669"/>
    <property type="project" value="UniProtKB-UniRule"/>
</dbReference>
<dbReference type="NCBIfam" id="TIGR00152">
    <property type="entry name" value="dephospho-CoA kinase"/>
    <property type="match status" value="1"/>
</dbReference>
<dbReference type="EMBL" id="JBHRSF010000006">
    <property type="protein sequence ID" value="MFC2994357.1"/>
    <property type="molecule type" value="Genomic_DNA"/>
</dbReference>
<dbReference type="RefSeq" id="WP_107007146.1">
    <property type="nucleotide sequence ID" value="NZ_JBHRSF010000006.1"/>
</dbReference>
<evidence type="ECO:0000256" key="1">
    <source>
        <dbReference type="ARBA" id="ARBA00009018"/>
    </source>
</evidence>
<dbReference type="GO" id="GO:0015937">
    <property type="term" value="P:coenzyme A biosynthetic process"/>
    <property type="evidence" value="ECO:0007669"/>
    <property type="project" value="UniProtKB-UniRule"/>
</dbReference>
<evidence type="ECO:0000256" key="3">
    <source>
        <dbReference type="ARBA" id="ARBA00022840"/>
    </source>
</evidence>
<dbReference type="PROSITE" id="PS51219">
    <property type="entry name" value="DPCK"/>
    <property type="match status" value="1"/>
</dbReference>
<protein>
    <recommendedName>
        <fullName evidence="5 6">Dephospho-CoA kinase</fullName>
        <ecNumber evidence="5 6">2.7.1.24</ecNumber>
    </recommendedName>
    <alternativeName>
        <fullName evidence="5">Dephosphocoenzyme A kinase</fullName>
    </alternativeName>
</protein>
<evidence type="ECO:0000313" key="9">
    <source>
        <dbReference type="Proteomes" id="UP000240957"/>
    </source>
</evidence>
<keyword evidence="5 8" id="KW-0808">Transferase</keyword>
<reference evidence="8 9" key="2">
    <citation type="submission" date="2018-08" db="EMBL/GenBank/DDBJ databases">
        <title>The draft genome of Acinetobacter sichuanensis strain WCHAc060041.</title>
        <authorList>
            <person name="Qin J."/>
            <person name="Feng Y."/>
            <person name="Zong Z."/>
        </authorList>
    </citation>
    <scope>NUCLEOTIDE SEQUENCE [LARGE SCALE GENOMIC DNA]</scope>
    <source>
        <strain evidence="8 9">WCHAc060041</strain>
    </source>
</reference>
<dbReference type="UniPathway" id="UPA00241">
    <property type="reaction ID" value="UER00356"/>
</dbReference>
<evidence type="ECO:0000256" key="4">
    <source>
        <dbReference type="ARBA" id="ARBA00022993"/>
    </source>
</evidence>
<dbReference type="GO" id="GO:0004140">
    <property type="term" value="F:dephospho-CoA kinase activity"/>
    <property type="evidence" value="ECO:0007669"/>
    <property type="project" value="UniProtKB-UniRule"/>
</dbReference>
<keyword evidence="5" id="KW-0963">Cytoplasm</keyword>
<keyword evidence="4 5" id="KW-0173">Coenzyme A biosynthesis</keyword>
<dbReference type="SUPFAM" id="SSF52540">
    <property type="entry name" value="P-loop containing nucleoside triphosphate hydrolases"/>
    <property type="match status" value="1"/>
</dbReference>
<keyword evidence="2 5" id="KW-0547">Nucleotide-binding</keyword>
<evidence type="ECO:0000313" key="10">
    <source>
        <dbReference type="Proteomes" id="UP001595455"/>
    </source>
</evidence>
<evidence type="ECO:0000313" key="8">
    <source>
        <dbReference type="EMBL" id="RFC84679.1"/>
    </source>
</evidence>
<name>A0A371YT76_9GAMM</name>
<reference evidence="7" key="4">
    <citation type="submission" date="2024-09" db="EMBL/GenBank/DDBJ databases">
        <authorList>
            <person name="Sun Q."/>
            <person name="Mori K."/>
        </authorList>
    </citation>
    <scope>NUCLEOTIDE SEQUENCE</scope>
    <source>
        <strain evidence="7">KCTC 62575</strain>
    </source>
</reference>
<dbReference type="Proteomes" id="UP001595455">
    <property type="component" value="Unassembled WGS sequence"/>
</dbReference>
<dbReference type="Gene3D" id="3.40.50.300">
    <property type="entry name" value="P-loop containing nucleotide triphosphate hydrolases"/>
    <property type="match status" value="1"/>
</dbReference>
<dbReference type="OrthoDB" id="9812943at2"/>
<keyword evidence="3 5" id="KW-0067">ATP-binding</keyword>
<organism evidence="8 9">
    <name type="scientific">Acinetobacter sichuanensis</name>
    <dbReference type="NCBI Taxonomy" id="2136183"/>
    <lineage>
        <taxon>Bacteria</taxon>
        <taxon>Pseudomonadati</taxon>
        <taxon>Pseudomonadota</taxon>
        <taxon>Gammaproteobacteria</taxon>
        <taxon>Moraxellales</taxon>
        <taxon>Moraxellaceae</taxon>
        <taxon>Acinetobacter</taxon>
    </lineage>
</organism>
<comment type="similarity">
    <text evidence="1 5">Belongs to the CoaE family.</text>
</comment>
<comment type="subcellular location">
    <subcellularLocation>
        <location evidence="5">Cytoplasm</location>
    </subcellularLocation>
</comment>
<keyword evidence="5 8" id="KW-0418">Kinase</keyword>
<dbReference type="PANTHER" id="PTHR10695">
    <property type="entry name" value="DEPHOSPHO-COA KINASE-RELATED"/>
    <property type="match status" value="1"/>
</dbReference>
<comment type="caution">
    <text evidence="8">The sequence shown here is derived from an EMBL/GenBank/DDBJ whole genome shotgun (WGS) entry which is preliminary data.</text>
</comment>
<dbReference type="HAMAP" id="MF_00376">
    <property type="entry name" value="Dephospho_CoA_kinase"/>
    <property type="match status" value="1"/>
</dbReference>
<gene>
    <name evidence="5 7" type="primary">coaE</name>
    <name evidence="7" type="ORF">ACFODO_03535</name>
    <name evidence="8" type="ORF">C9E89_005400</name>
</gene>
<dbReference type="Proteomes" id="UP000240957">
    <property type="component" value="Unassembled WGS sequence"/>
</dbReference>
<evidence type="ECO:0000256" key="6">
    <source>
        <dbReference type="NCBIfam" id="TIGR00152"/>
    </source>
</evidence>
<dbReference type="EC" id="2.7.1.24" evidence="5 6"/>
<dbReference type="Pfam" id="PF01121">
    <property type="entry name" value="CoaE"/>
    <property type="match status" value="1"/>
</dbReference>
<evidence type="ECO:0000313" key="7">
    <source>
        <dbReference type="EMBL" id="MFC2994357.1"/>
    </source>
</evidence>
<dbReference type="AlphaFoldDB" id="A0A371YT76"/>
<accession>A0A371YT76</accession>
<dbReference type="InterPro" id="IPR001977">
    <property type="entry name" value="Depp_CoAkinase"/>
</dbReference>
<evidence type="ECO:0000256" key="2">
    <source>
        <dbReference type="ARBA" id="ARBA00022741"/>
    </source>
</evidence>
<sequence>MTFILGLTGGIGSGKTAATQWFESQGIQVVDADLVAREIVAQGEPALQKIAETFGTWVLLENGELNRRALRDHIFKDPQARQQLEAITHPAIRHSIIEQLKAATSPYVILVSPLLFETNQHELTQHTLLIDATEELQIARASQRDGQDIEQIKKIIEAQMPRTQKHTIADDIVMNDGQLEHLYAKLKPLHQSYLKLAQHIE</sequence>
<comment type="function">
    <text evidence="5">Catalyzes the phosphorylation of the 3'-hydroxyl group of dephosphocoenzyme A to form coenzyme A.</text>
</comment>